<gene>
    <name evidence="2" type="ORF">CCAP1982_LOCUS1696</name>
</gene>
<protein>
    <submittedName>
        <fullName evidence="2">(Mediterranean fruit fly) hypothetical protein</fullName>
    </submittedName>
</protein>
<keyword evidence="3" id="KW-1185">Reference proteome</keyword>
<comment type="caution">
    <text evidence="2">The sequence shown here is derived from an EMBL/GenBank/DDBJ whole genome shotgun (WGS) entry which is preliminary data.</text>
</comment>
<keyword evidence="1" id="KW-0812">Transmembrane</keyword>
<name>A0A811U2L0_CERCA</name>
<sequence length="103" mass="11980">MQIVSDPRQHPRLQRQAFQFELEAPLNYPSPAPIDLSFYFADSLSIVVFLQRKKNPTAARLFNLHLLSSSITLPLCYNIFKHAAIFTCICISMHIYMYIQVYI</sequence>
<dbReference type="EMBL" id="CAJHJT010000001">
    <property type="protein sequence ID" value="CAD6992861.1"/>
    <property type="molecule type" value="Genomic_DNA"/>
</dbReference>
<feature type="transmembrane region" description="Helical" evidence="1">
    <location>
        <begin position="79"/>
        <end position="99"/>
    </location>
</feature>
<dbReference type="AlphaFoldDB" id="A0A811U2L0"/>
<keyword evidence="1" id="KW-1133">Transmembrane helix</keyword>
<evidence type="ECO:0000313" key="3">
    <source>
        <dbReference type="Proteomes" id="UP000606786"/>
    </source>
</evidence>
<reference evidence="2" key="1">
    <citation type="submission" date="2020-11" db="EMBL/GenBank/DDBJ databases">
        <authorList>
            <person name="Whitehead M."/>
        </authorList>
    </citation>
    <scope>NUCLEOTIDE SEQUENCE</scope>
    <source>
        <strain evidence="2">EGII</strain>
    </source>
</reference>
<keyword evidence="1" id="KW-0472">Membrane</keyword>
<accession>A0A811U2L0</accession>
<dbReference type="Proteomes" id="UP000606786">
    <property type="component" value="Unassembled WGS sequence"/>
</dbReference>
<proteinExistence type="predicted"/>
<evidence type="ECO:0000313" key="2">
    <source>
        <dbReference type="EMBL" id="CAD6992861.1"/>
    </source>
</evidence>
<organism evidence="2 3">
    <name type="scientific">Ceratitis capitata</name>
    <name type="common">Mediterranean fruit fly</name>
    <name type="synonym">Tephritis capitata</name>
    <dbReference type="NCBI Taxonomy" id="7213"/>
    <lineage>
        <taxon>Eukaryota</taxon>
        <taxon>Metazoa</taxon>
        <taxon>Ecdysozoa</taxon>
        <taxon>Arthropoda</taxon>
        <taxon>Hexapoda</taxon>
        <taxon>Insecta</taxon>
        <taxon>Pterygota</taxon>
        <taxon>Neoptera</taxon>
        <taxon>Endopterygota</taxon>
        <taxon>Diptera</taxon>
        <taxon>Brachycera</taxon>
        <taxon>Muscomorpha</taxon>
        <taxon>Tephritoidea</taxon>
        <taxon>Tephritidae</taxon>
        <taxon>Ceratitis</taxon>
        <taxon>Ceratitis</taxon>
    </lineage>
</organism>
<evidence type="ECO:0000256" key="1">
    <source>
        <dbReference type="SAM" id="Phobius"/>
    </source>
</evidence>